<evidence type="ECO:0000313" key="1">
    <source>
        <dbReference type="EMBL" id="MDX8539421.1"/>
    </source>
</evidence>
<comment type="caution">
    <text evidence="1">The sequence shown here is derived from an EMBL/GenBank/DDBJ whole genome shotgun (WGS) entry which is preliminary data.</text>
</comment>
<keyword evidence="2" id="KW-1185">Reference proteome</keyword>
<dbReference type="RefSeq" id="WP_281033931.1">
    <property type="nucleotide sequence ID" value="NZ_JARAKC010000005.1"/>
</dbReference>
<sequence>MRYVIVIITLTFALIWDGLYNQGRYLDTTVREVSRIVRYVTGAV</sequence>
<proteinExistence type="predicted"/>
<evidence type="ECO:0000313" key="2">
    <source>
        <dbReference type="Proteomes" id="UP001276564"/>
    </source>
</evidence>
<dbReference type="Proteomes" id="UP001276564">
    <property type="component" value="Unassembled WGS sequence"/>
</dbReference>
<name>A0ABU5AQC4_9HYPH</name>
<accession>A0ABU5AQC4</accession>
<protein>
    <submittedName>
        <fullName evidence="1">Uncharacterized protein</fullName>
    </submittedName>
</protein>
<gene>
    <name evidence="1" type="ORF">RFM23_17520</name>
</gene>
<organism evidence="1 2">
    <name type="scientific">Mesorhizobium abyssinicae</name>
    <dbReference type="NCBI Taxonomy" id="1209958"/>
    <lineage>
        <taxon>Bacteria</taxon>
        <taxon>Pseudomonadati</taxon>
        <taxon>Pseudomonadota</taxon>
        <taxon>Alphaproteobacteria</taxon>
        <taxon>Hyphomicrobiales</taxon>
        <taxon>Phyllobacteriaceae</taxon>
        <taxon>Mesorhizobium</taxon>
    </lineage>
</organism>
<reference evidence="1 2" key="1">
    <citation type="submission" date="2023-08" db="EMBL/GenBank/DDBJ databases">
        <title>Implementing the SeqCode for naming new Mesorhizobium species isolated from Vachellia karroo root nodules.</title>
        <authorList>
            <person name="Van Lill M."/>
        </authorList>
    </citation>
    <scope>NUCLEOTIDE SEQUENCE [LARGE SCALE GENOMIC DNA]</scope>
    <source>
        <strain evidence="1 2">VK4B</strain>
    </source>
</reference>
<dbReference type="EMBL" id="JAVIIP010000008">
    <property type="protein sequence ID" value="MDX8539421.1"/>
    <property type="molecule type" value="Genomic_DNA"/>
</dbReference>